<name>A0ABV0KP15_9CYAN</name>
<evidence type="ECO:0000313" key="3">
    <source>
        <dbReference type="EMBL" id="MEP1060986.1"/>
    </source>
</evidence>
<evidence type="ECO:0000256" key="1">
    <source>
        <dbReference type="SAM" id="Coils"/>
    </source>
</evidence>
<reference evidence="3 4" key="1">
    <citation type="submission" date="2022-04" db="EMBL/GenBank/DDBJ databases">
        <title>Positive selection, recombination, and allopatry shape intraspecific diversity of widespread and dominant cyanobacteria.</title>
        <authorList>
            <person name="Wei J."/>
            <person name="Shu W."/>
            <person name="Hu C."/>
        </authorList>
    </citation>
    <scope>NUCLEOTIDE SEQUENCE [LARGE SCALE GENOMIC DNA]</scope>
    <source>
        <strain evidence="3 4">AS-A4</strain>
    </source>
</reference>
<keyword evidence="4" id="KW-1185">Reference proteome</keyword>
<feature type="compositionally biased region" description="Basic and acidic residues" evidence="2">
    <location>
        <begin position="193"/>
        <end position="214"/>
    </location>
</feature>
<sequence length="391" mass="44163">MSFSLRSAFYALIPYCPSSLPLFYHLLPMPTKRPSEKSTKTEILSAFDQLLQEKKALEAQLVLPKQPEPARNGKTAIIELPSPAPEPAPHSVQTQQQMEAIIAGLTGLQLNFGGAVSDLSEKLTLEVFQLQEVQQSVAEEVQQLEALHGLQAADTNLEMLIQAYEASAKTFNEALRQRQDALDQEVTQAKKTWAKEQEDQRRSTKERHETFTKTRQRDTKEYTYDLTLQRKLADDEDEQAQKLLYQELEELQQTQAKQLAEREQAIVARESQFAELKAKVEAFPKDLEATIKRAKEEGKGIANQQAKVKADLLAKEIEGSKRTYELQLDSLEETIEDQQTRLQNLTKQLDAALKQVQDLAVKAIEGASDVSSYQAIKEIALEQAKNLNKNK</sequence>
<protein>
    <submittedName>
        <fullName evidence="3">Uncharacterized protein</fullName>
    </submittedName>
</protein>
<proteinExistence type="predicted"/>
<accession>A0ABV0KP15</accession>
<dbReference type="EMBL" id="JAMPLM010000025">
    <property type="protein sequence ID" value="MEP1060986.1"/>
    <property type="molecule type" value="Genomic_DNA"/>
</dbReference>
<comment type="caution">
    <text evidence="3">The sequence shown here is derived from an EMBL/GenBank/DDBJ whole genome shotgun (WGS) entry which is preliminary data.</text>
</comment>
<evidence type="ECO:0000256" key="2">
    <source>
        <dbReference type="SAM" id="MobiDB-lite"/>
    </source>
</evidence>
<gene>
    <name evidence="3" type="ORF">NDI38_21365</name>
</gene>
<dbReference type="Proteomes" id="UP001476950">
    <property type="component" value="Unassembled WGS sequence"/>
</dbReference>
<keyword evidence="1" id="KW-0175">Coiled coil</keyword>
<evidence type="ECO:0000313" key="4">
    <source>
        <dbReference type="Proteomes" id="UP001476950"/>
    </source>
</evidence>
<organism evidence="3 4">
    <name type="scientific">Stenomitos frigidus AS-A4</name>
    <dbReference type="NCBI Taxonomy" id="2933935"/>
    <lineage>
        <taxon>Bacteria</taxon>
        <taxon>Bacillati</taxon>
        <taxon>Cyanobacteriota</taxon>
        <taxon>Cyanophyceae</taxon>
        <taxon>Leptolyngbyales</taxon>
        <taxon>Leptolyngbyaceae</taxon>
        <taxon>Stenomitos</taxon>
    </lineage>
</organism>
<feature type="region of interest" description="Disordered" evidence="2">
    <location>
        <begin position="192"/>
        <end position="214"/>
    </location>
</feature>
<feature type="coiled-coil region" evidence="1">
    <location>
        <begin position="314"/>
        <end position="362"/>
    </location>
</feature>